<dbReference type="AlphaFoldDB" id="A0AAE0G4V0"/>
<reference evidence="1 2" key="1">
    <citation type="journal article" date="2015" name="Genome Biol. Evol.">
        <title>Comparative Genomics of a Bacterivorous Green Alga Reveals Evolutionary Causalities and Consequences of Phago-Mixotrophic Mode of Nutrition.</title>
        <authorList>
            <person name="Burns J.A."/>
            <person name="Paasch A."/>
            <person name="Narechania A."/>
            <person name="Kim E."/>
        </authorList>
    </citation>
    <scope>NUCLEOTIDE SEQUENCE [LARGE SCALE GENOMIC DNA]</scope>
    <source>
        <strain evidence="1 2">PLY_AMNH</strain>
    </source>
</reference>
<dbReference type="EMBL" id="LGRX02009556">
    <property type="protein sequence ID" value="KAK3271601.1"/>
    <property type="molecule type" value="Genomic_DNA"/>
</dbReference>
<dbReference type="Proteomes" id="UP001190700">
    <property type="component" value="Unassembled WGS sequence"/>
</dbReference>
<evidence type="ECO:0000313" key="1">
    <source>
        <dbReference type="EMBL" id="KAK3271601.1"/>
    </source>
</evidence>
<gene>
    <name evidence="1" type="ORF">CYMTET_20063</name>
</gene>
<accession>A0AAE0G4V0</accession>
<name>A0AAE0G4V0_9CHLO</name>
<sequence>MISGVAICGALSRLLMQSNEKTACAMACSQLKIRSGEALSKAVAGPDPQWDEQFLLNVPNSFTNRLHLQIRRMGGLITSGIEVGSADIAILDLEGCSSEKQTLQCSNGRAEIDAVVRWAPFRVGSSNVSAELRQRGDSDQASLPQSEDSSLNLFTRQLSQKRSFASTSYSFEGMVYMVVHRAVTESFCPTPISVTAFVQGSHSMKSTQGQQMRPRREGFEAFFQDETLELPIQNSQETQICFQLVNKVGSEQGKLGYAMLSFAEVLQRESQREYSGQATTGAVAHHLWEIPLLPDGTLHVSMYWNVFE</sequence>
<comment type="caution">
    <text evidence="1">The sequence shown here is derived from an EMBL/GenBank/DDBJ whole genome shotgun (WGS) entry which is preliminary data.</text>
</comment>
<protein>
    <recommendedName>
        <fullName evidence="3">C2 domain-containing protein</fullName>
    </recommendedName>
</protein>
<proteinExistence type="predicted"/>
<evidence type="ECO:0000313" key="2">
    <source>
        <dbReference type="Proteomes" id="UP001190700"/>
    </source>
</evidence>
<keyword evidence="2" id="KW-1185">Reference proteome</keyword>
<organism evidence="1 2">
    <name type="scientific">Cymbomonas tetramitiformis</name>
    <dbReference type="NCBI Taxonomy" id="36881"/>
    <lineage>
        <taxon>Eukaryota</taxon>
        <taxon>Viridiplantae</taxon>
        <taxon>Chlorophyta</taxon>
        <taxon>Pyramimonadophyceae</taxon>
        <taxon>Pyramimonadales</taxon>
        <taxon>Pyramimonadaceae</taxon>
        <taxon>Cymbomonas</taxon>
    </lineage>
</organism>
<evidence type="ECO:0008006" key="3">
    <source>
        <dbReference type="Google" id="ProtNLM"/>
    </source>
</evidence>